<evidence type="ECO:0000313" key="3">
    <source>
        <dbReference type="Proteomes" id="UP000593566"/>
    </source>
</evidence>
<dbReference type="Proteomes" id="UP000593566">
    <property type="component" value="Unassembled WGS sequence"/>
</dbReference>
<comment type="caution">
    <text evidence="2">The sequence shown here is derived from an EMBL/GenBank/DDBJ whole genome shotgun (WGS) entry which is preliminary data.</text>
</comment>
<evidence type="ECO:0000313" key="2">
    <source>
        <dbReference type="EMBL" id="KAF6229186.1"/>
    </source>
</evidence>
<feature type="region of interest" description="Disordered" evidence="1">
    <location>
        <begin position="203"/>
        <end position="232"/>
    </location>
</feature>
<dbReference type="GeneID" id="59335701"/>
<dbReference type="AlphaFoldDB" id="A0A8H6KYL1"/>
<accession>A0A8H6KYL1</accession>
<reference evidence="2 3" key="1">
    <citation type="journal article" date="2020" name="Genomics">
        <title>Complete, high-quality genomes from long-read metagenomic sequencing of two wolf lichen thalli reveals enigmatic genome architecture.</title>
        <authorList>
            <person name="McKenzie S.K."/>
            <person name="Walston R.F."/>
            <person name="Allen J.L."/>
        </authorList>
    </citation>
    <scope>NUCLEOTIDE SEQUENCE [LARGE SCALE GENOMIC DNA]</scope>
    <source>
        <strain evidence="2">WasteWater1</strain>
    </source>
</reference>
<feature type="region of interest" description="Disordered" evidence="1">
    <location>
        <begin position="61"/>
        <end position="120"/>
    </location>
</feature>
<gene>
    <name evidence="2" type="ORF">HO133_007302</name>
</gene>
<evidence type="ECO:0000256" key="1">
    <source>
        <dbReference type="SAM" id="MobiDB-lite"/>
    </source>
</evidence>
<name>A0A8H6KYL1_9LECA</name>
<proteinExistence type="predicted"/>
<sequence length="232" mass="25448">MANNFRGQRDWPPKFGNLVDPNNEPHSMSFTGDADFTRYSGFGGGVAFRQRFPDRTMRDLTESSRREVVTQYPQGKGWPGAVGMMQAPMTISNGRNDGRARRSGHGIDASTSTKGKRMPMPKNVEDAMPHNGNELASHRSQYKCVEQGVLSNHGDVHQDYDYRASAASSPSFYTSSTEEYKHEPPCTRHTRGVGCADRLENIGGRDVGPPCGTQPGVSGGMRRLPCLQAPQA</sequence>
<dbReference type="RefSeq" id="XP_037156828.1">
    <property type="nucleotide sequence ID" value="XM_037298193.1"/>
</dbReference>
<organism evidence="2 3">
    <name type="scientific">Letharia lupina</name>
    <dbReference type="NCBI Taxonomy" id="560253"/>
    <lineage>
        <taxon>Eukaryota</taxon>
        <taxon>Fungi</taxon>
        <taxon>Dikarya</taxon>
        <taxon>Ascomycota</taxon>
        <taxon>Pezizomycotina</taxon>
        <taxon>Lecanoromycetes</taxon>
        <taxon>OSLEUM clade</taxon>
        <taxon>Lecanoromycetidae</taxon>
        <taxon>Lecanorales</taxon>
        <taxon>Lecanorineae</taxon>
        <taxon>Parmeliaceae</taxon>
        <taxon>Letharia</taxon>
    </lineage>
</organism>
<feature type="region of interest" description="Disordered" evidence="1">
    <location>
        <begin position="1"/>
        <end position="26"/>
    </location>
</feature>
<keyword evidence="3" id="KW-1185">Reference proteome</keyword>
<dbReference type="EMBL" id="JACCJB010000003">
    <property type="protein sequence ID" value="KAF6229186.1"/>
    <property type="molecule type" value="Genomic_DNA"/>
</dbReference>
<protein>
    <submittedName>
        <fullName evidence="2">Uncharacterized protein</fullName>
    </submittedName>
</protein>